<dbReference type="EMBL" id="DVMJ01000019">
    <property type="protein sequence ID" value="HIU12976.1"/>
    <property type="molecule type" value="Genomic_DNA"/>
</dbReference>
<dbReference type="PANTHER" id="PTHR10000">
    <property type="entry name" value="PHOSPHOSERINE PHOSPHATASE"/>
    <property type="match status" value="1"/>
</dbReference>
<proteinExistence type="predicted"/>
<dbReference type="NCBIfam" id="TIGR01484">
    <property type="entry name" value="HAD-SF-IIB"/>
    <property type="match status" value="1"/>
</dbReference>
<dbReference type="InterPro" id="IPR006379">
    <property type="entry name" value="HAD-SF_hydro_IIB"/>
</dbReference>
<dbReference type="InterPro" id="IPR023214">
    <property type="entry name" value="HAD_sf"/>
</dbReference>
<dbReference type="AlphaFoldDB" id="A0A9D1HMR7"/>
<dbReference type="Gene3D" id="3.30.1240.10">
    <property type="match status" value="1"/>
</dbReference>
<dbReference type="SFLD" id="SFLDG01140">
    <property type="entry name" value="C2.B:_Phosphomannomutase_and_P"/>
    <property type="match status" value="1"/>
</dbReference>
<organism evidence="1 2">
    <name type="scientific">Candidatus Fimiplasma intestinipullorum</name>
    <dbReference type="NCBI Taxonomy" id="2840825"/>
    <lineage>
        <taxon>Bacteria</taxon>
        <taxon>Bacillati</taxon>
        <taxon>Bacillota</taxon>
        <taxon>Clostridia</taxon>
        <taxon>Eubacteriales</taxon>
        <taxon>Candidatus Fimiplasma</taxon>
    </lineage>
</organism>
<dbReference type="SFLD" id="SFLDS00003">
    <property type="entry name" value="Haloacid_Dehalogenase"/>
    <property type="match status" value="1"/>
</dbReference>
<dbReference type="GO" id="GO:0000287">
    <property type="term" value="F:magnesium ion binding"/>
    <property type="evidence" value="ECO:0007669"/>
    <property type="project" value="TreeGrafter"/>
</dbReference>
<keyword evidence="1" id="KW-0378">Hydrolase</keyword>
<dbReference type="Gene3D" id="3.40.50.1000">
    <property type="entry name" value="HAD superfamily/HAD-like"/>
    <property type="match status" value="1"/>
</dbReference>
<evidence type="ECO:0000313" key="2">
    <source>
        <dbReference type="Proteomes" id="UP000824175"/>
    </source>
</evidence>
<reference evidence="1" key="1">
    <citation type="submission" date="2020-10" db="EMBL/GenBank/DDBJ databases">
        <authorList>
            <person name="Gilroy R."/>
        </authorList>
    </citation>
    <scope>NUCLEOTIDE SEQUENCE</scope>
    <source>
        <strain evidence="1">CHK195-11698</strain>
    </source>
</reference>
<dbReference type="Pfam" id="PF08282">
    <property type="entry name" value="Hydrolase_3"/>
    <property type="match status" value="1"/>
</dbReference>
<dbReference type="SUPFAM" id="SSF56784">
    <property type="entry name" value="HAD-like"/>
    <property type="match status" value="1"/>
</dbReference>
<gene>
    <name evidence="1" type="ORF">IAD15_02785</name>
</gene>
<dbReference type="InterPro" id="IPR036412">
    <property type="entry name" value="HAD-like_sf"/>
</dbReference>
<evidence type="ECO:0000313" key="1">
    <source>
        <dbReference type="EMBL" id="HIU12976.1"/>
    </source>
</evidence>
<comment type="caution">
    <text evidence="1">The sequence shown here is derived from an EMBL/GenBank/DDBJ whole genome shotgun (WGS) entry which is preliminary data.</text>
</comment>
<name>A0A9D1HMR7_9FIRM</name>
<sequence length="259" mass="29089">MSTRKFFFFDIDGTLAVGTPGQQYIPDSAKKAVQALEEAGHFVAIATGRSYAMAVETMQKLGFKNMVSDGGNGITIDGQLLGIQPLDYDKCLRLIDECKNKGYIWAFSPDNTKRRLAPDHRFEDFTHDVYMETVVVDGLDPRDYDTIYKVYVACYTPEEEKLVTLKELPWCRFHKEYLFVEPGDKSVGIKAIVDHFGGSYQDVVVFGDEKNDLSMFCDEWTSIAMGNAIDALKAKATYVTADAADDGIYKACQHFGWID</sequence>
<dbReference type="PANTHER" id="PTHR10000:SF25">
    <property type="entry name" value="PHOSPHATASE YKRA-RELATED"/>
    <property type="match status" value="1"/>
</dbReference>
<dbReference type="GO" id="GO:0016791">
    <property type="term" value="F:phosphatase activity"/>
    <property type="evidence" value="ECO:0007669"/>
    <property type="project" value="UniProtKB-ARBA"/>
</dbReference>
<protein>
    <submittedName>
        <fullName evidence="1">HAD-IIB family hydrolase</fullName>
    </submittedName>
</protein>
<reference evidence="1" key="2">
    <citation type="journal article" date="2021" name="PeerJ">
        <title>Extensive microbial diversity within the chicken gut microbiome revealed by metagenomics and culture.</title>
        <authorList>
            <person name="Gilroy R."/>
            <person name="Ravi A."/>
            <person name="Getino M."/>
            <person name="Pursley I."/>
            <person name="Horton D.L."/>
            <person name="Alikhan N.F."/>
            <person name="Baker D."/>
            <person name="Gharbi K."/>
            <person name="Hall N."/>
            <person name="Watson M."/>
            <person name="Adriaenssens E.M."/>
            <person name="Foster-Nyarko E."/>
            <person name="Jarju S."/>
            <person name="Secka A."/>
            <person name="Antonio M."/>
            <person name="Oren A."/>
            <person name="Chaudhuri R.R."/>
            <person name="La Ragione R."/>
            <person name="Hildebrand F."/>
            <person name="Pallen M.J."/>
        </authorList>
    </citation>
    <scope>NUCLEOTIDE SEQUENCE</scope>
    <source>
        <strain evidence="1">CHK195-11698</strain>
    </source>
</reference>
<accession>A0A9D1HMR7</accession>
<dbReference type="Proteomes" id="UP000824175">
    <property type="component" value="Unassembled WGS sequence"/>
</dbReference>
<dbReference type="GO" id="GO:0005829">
    <property type="term" value="C:cytosol"/>
    <property type="evidence" value="ECO:0007669"/>
    <property type="project" value="TreeGrafter"/>
</dbReference>